<dbReference type="CDD" id="cd03808">
    <property type="entry name" value="GT4_CapM-like"/>
    <property type="match status" value="1"/>
</dbReference>
<dbReference type="PANTHER" id="PTHR12526:SF638">
    <property type="entry name" value="SPORE COAT PROTEIN SA"/>
    <property type="match status" value="1"/>
</dbReference>
<protein>
    <submittedName>
        <fullName evidence="3">Glycosyltransferase family 1 protein</fullName>
    </submittedName>
</protein>
<organism evidence="3 4">
    <name type="scientific">Methylocystis bryophila</name>
    <dbReference type="NCBI Taxonomy" id="655015"/>
    <lineage>
        <taxon>Bacteria</taxon>
        <taxon>Pseudomonadati</taxon>
        <taxon>Pseudomonadota</taxon>
        <taxon>Alphaproteobacteria</taxon>
        <taxon>Hyphomicrobiales</taxon>
        <taxon>Methylocystaceae</taxon>
        <taxon>Methylocystis</taxon>
    </lineage>
</organism>
<keyword evidence="3" id="KW-0808">Transferase</keyword>
<gene>
    <name evidence="3" type="ORF">B1812_00935</name>
</gene>
<dbReference type="Proteomes" id="UP000193978">
    <property type="component" value="Chromosome"/>
</dbReference>
<dbReference type="InterPro" id="IPR001296">
    <property type="entry name" value="Glyco_trans_1"/>
</dbReference>
<reference evidence="3 4" key="1">
    <citation type="submission" date="2017-02" db="EMBL/GenBank/DDBJ databases">
        <authorList>
            <person name="Peterson S.W."/>
        </authorList>
    </citation>
    <scope>NUCLEOTIDE SEQUENCE [LARGE SCALE GENOMIC DNA]</scope>
    <source>
        <strain evidence="3 4">S285</strain>
    </source>
</reference>
<sequence>MKLLLFANTDWYLFNFRRSLASKLREAGHEVLLLSPPGPYVEQLRALGFDWREAPMERRSLNPMREAALLFWLYRLLRAERPDVIHSFTIKCVVYGALAGRLAGVSRVNAVAGMGHVFTTDSLKTRLLRPLVRSLMRAALGGDRARLILQNPDDINLFLGAGLASQERIRLIPGSGVDTERFKPPTQPRAPDEPPYVLLASRMLWDKGIREFVEAARALKAEGRNIRFALAGTPDPGNPTAVPEETLIAWRESGVVEWLGHVSDMPALFARIDILVLPSYREGLPKGLIEAAACARALVATDVPGCREVISHGVDGLLVPAGESEPLAQAIAQLLDDPALARRLAEAARAKALAEFDERKIINATVAVYHEVATPARL</sequence>
<dbReference type="Pfam" id="PF00534">
    <property type="entry name" value="Glycos_transf_1"/>
    <property type="match status" value="1"/>
</dbReference>
<dbReference type="GO" id="GO:0016757">
    <property type="term" value="F:glycosyltransferase activity"/>
    <property type="evidence" value="ECO:0007669"/>
    <property type="project" value="InterPro"/>
</dbReference>
<name>A0A1W6MQI5_9HYPH</name>
<evidence type="ECO:0000313" key="3">
    <source>
        <dbReference type="EMBL" id="ARN79870.1"/>
    </source>
</evidence>
<accession>A0A1W6MQI5</accession>
<dbReference type="SUPFAM" id="SSF53756">
    <property type="entry name" value="UDP-Glycosyltransferase/glycogen phosphorylase"/>
    <property type="match status" value="1"/>
</dbReference>
<evidence type="ECO:0000313" key="4">
    <source>
        <dbReference type="Proteomes" id="UP000193978"/>
    </source>
</evidence>
<dbReference type="Pfam" id="PF13579">
    <property type="entry name" value="Glyco_trans_4_4"/>
    <property type="match status" value="1"/>
</dbReference>
<feature type="domain" description="Glycosyltransferase subfamily 4-like N-terminal" evidence="2">
    <location>
        <begin position="18"/>
        <end position="139"/>
    </location>
</feature>
<evidence type="ECO:0000259" key="1">
    <source>
        <dbReference type="Pfam" id="PF00534"/>
    </source>
</evidence>
<dbReference type="OrthoDB" id="9790710at2"/>
<dbReference type="EMBL" id="CP019948">
    <property type="protein sequence ID" value="ARN79870.1"/>
    <property type="molecule type" value="Genomic_DNA"/>
</dbReference>
<dbReference type="InterPro" id="IPR028098">
    <property type="entry name" value="Glyco_trans_4-like_N"/>
</dbReference>
<dbReference type="RefSeq" id="WP_085769918.1">
    <property type="nucleotide sequence ID" value="NZ_AP027149.1"/>
</dbReference>
<evidence type="ECO:0000259" key="2">
    <source>
        <dbReference type="Pfam" id="PF13579"/>
    </source>
</evidence>
<feature type="domain" description="Glycosyl transferase family 1" evidence="1">
    <location>
        <begin position="187"/>
        <end position="350"/>
    </location>
</feature>
<dbReference type="AlphaFoldDB" id="A0A1W6MQI5"/>
<dbReference type="Gene3D" id="3.40.50.2000">
    <property type="entry name" value="Glycogen Phosphorylase B"/>
    <property type="match status" value="2"/>
</dbReference>
<dbReference type="KEGG" id="mbry:B1812_00935"/>
<dbReference type="PANTHER" id="PTHR12526">
    <property type="entry name" value="GLYCOSYLTRANSFERASE"/>
    <property type="match status" value="1"/>
</dbReference>
<dbReference type="STRING" id="655015.B1812_00935"/>
<proteinExistence type="predicted"/>
<keyword evidence="4" id="KW-1185">Reference proteome</keyword>